<evidence type="ECO:0000256" key="5">
    <source>
        <dbReference type="ARBA" id="ARBA00023211"/>
    </source>
</evidence>
<dbReference type="PANTHER" id="PTHR11963:SF20">
    <property type="entry name" value="PEPTIDASE B"/>
    <property type="match status" value="1"/>
</dbReference>
<dbReference type="GO" id="GO:0030145">
    <property type="term" value="F:manganese ion binding"/>
    <property type="evidence" value="ECO:0007669"/>
    <property type="project" value="InterPro"/>
</dbReference>
<comment type="caution">
    <text evidence="7">The sequence shown here is derived from an EMBL/GenBank/DDBJ whole genome shotgun (WGS) entry which is preliminary data.</text>
</comment>
<evidence type="ECO:0000256" key="1">
    <source>
        <dbReference type="ARBA" id="ARBA00009528"/>
    </source>
</evidence>
<dbReference type="Gene3D" id="3.40.630.10">
    <property type="entry name" value="Zn peptidases"/>
    <property type="match status" value="1"/>
</dbReference>
<evidence type="ECO:0000259" key="6">
    <source>
        <dbReference type="PROSITE" id="PS00631"/>
    </source>
</evidence>
<protein>
    <submittedName>
        <fullName evidence="7">Leucyl aminopeptidase family protein</fullName>
    </submittedName>
</protein>
<evidence type="ECO:0000256" key="3">
    <source>
        <dbReference type="ARBA" id="ARBA00022670"/>
    </source>
</evidence>
<keyword evidence="5" id="KW-0464">Manganese</keyword>
<dbReference type="Gene3D" id="3.40.220.10">
    <property type="entry name" value="Leucine Aminopeptidase, subunit E, domain 1"/>
    <property type="match status" value="1"/>
</dbReference>
<reference evidence="7" key="1">
    <citation type="submission" date="2022-07" db="EMBL/GenBank/DDBJ databases">
        <title>Parvularcula maris sp. nov., an algicidal bacterium isolated from seawater.</title>
        <authorList>
            <person name="Li F."/>
        </authorList>
    </citation>
    <scope>NUCLEOTIDE SEQUENCE</scope>
    <source>
        <strain evidence="7">BGMRC 0090</strain>
    </source>
</reference>
<dbReference type="GO" id="GO:0070006">
    <property type="term" value="F:metalloaminopeptidase activity"/>
    <property type="evidence" value="ECO:0007669"/>
    <property type="project" value="InterPro"/>
</dbReference>
<name>A0A9X2RIS5_9PROT</name>
<keyword evidence="2 7" id="KW-0031">Aminopeptidase</keyword>
<dbReference type="SUPFAM" id="SSF53187">
    <property type="entry name" value="Zn-dependent exopeptidases"/>
    <property type="match status" value="1"/>
</dbReference>
<dbReference type="PANTHER" id="PTHR11963">
    <property type="entry name" value="LEUCINE AMINOPEPTIDASE-RELATED"/>
    <property type="match status" value="1"/>
</dbReference>
<comment type="similarity">
    <text evidence="1">Belongs to the peptidase M17 family.</text>
</comment>
<dbReference type="PROSITE" id="PS00631">
    <property type="entry name" value="CYTOSOL_AP"/>
    <property type="match status" value="1"/>
</dbReference>
<dbReference type="EMBL" id="JANIBC010000004">
    <property type="protein sequence ID" value="MCQ8185191.1"/>
    <property type="molecule type" value="Genomic_DNA"/>
</dbReference>
<keyword evidence="8" id="KW-1185">Reference proteome</keyword>
<dbReference type="AlphaFoldDB" id="A0A9X2RIS5"/>
<dbReference type="GO" id="GO:0006508">
    <property type="term" value="P:proteolysis"/>
    <property type="evidence" value="ECO:0007669"/>
    <property type="project" value="UniProtKB-KW"/>
</dbReference>
<evidence type="ECO:0000313" key="7">
    <source>
        <dbReference type="EMBL" id="MCQ8185191.1"/>
    </source>
</evidence>
<dbReference type="RefSeq" id="WP_256619058.1">
    <property type="nucleotide sequence ID" value="NZ_JANIBC010000004.1"/>
</dbReference>
<feature type="domain" description="Cytosol aminopeptidase" evidence="6">
    <location>
        <begin position="298"/>
        <end position="305"/>
    </location>
</feature>
<organism evidence="7 8">
    <name type="scientific">Parvularcula maris</name>
    <dbReference type="NCBI Taxonomy" id="2965077"/>
    <lineage>
        <taxon>Bacteria</taxon>
        <taxon>Pseudomonadati</taxon>
        <taxon>Pseudomonadota</taxon>
        <taxon>Alphaproteobacteria</taxon>
        <taxon>Parvularculales</taxon>
        <taxon>Parvularculaceae</taxon>
        <taxon>Parvularcula</taxon>
    </lineage>
</organism>
<gene>
    <name evidence="7" type="ORF">NOG11_07270</name>
</gene>
<evidence type="ECO:0000256" key="4">
    <source>
        <dbReference type="ARBA" id="ARBA00022801"/>
    </source>
</evidence>
<dbReference type="Pfam" id="PF00883">
    <property type="entry name" value="Peptidase_M17"/>
    <property type="match status" value="1"/>
</dbReference>
<keyword evidence="3" id="KW-0645">Protease</keyword>
<proteinExistence type="inferred from homology"/>
<accession>A0A9X2RIS5</accession>
<dbReference type="InterPro" id="IPR043472">
    <property type="entry name" value="Macro_dom-like"/>
</dbReference>
<dbReference type="PRINTS" id="PR00481">
    <property type="entry name" value="LAMNOPPTDASE"/>
</dbReference>
<dbReference type="Proteomes" id="UP001142610">
    <property type="component" value="Unassembled WGS sequence"/>
</dbReference>
<dbReference type="CDD" id="cd00433">
    <property type="entry name" value="Peptidase_M17"/>
    <property type="match status" value="1"/>
</dbReference>
<dbReference type="InterPro" id="IPR000819">
    <property type="entry name" value="Peptidase_M17_C"/>
</dbReference>
<keyword evidence="4" id="KW-0378">Hydrolase</keyword>
<sequence>MTKAPISADRSLLEGSTPLHFLSPSCALPEGSEAAARLQGFTGEREQIAFTEKSVLVGVGGEGRDPLAAGAASLKLPSGTYSVAAHPQSLPLEDIARGFALGAYRFHRYAGDGEGPRLVIPQEEIAGKIAREAASIFFGRDLINTPAEDMGPDALEDAARRLAGSFGADIKVYQGDGFAEAFPLIHAVGRAAGPGKEPRLIELNWAGGGDKRLALIGKGVCFDSGGLNIKGGKSMGLMKKDMGGAATSLALARRLMEEGAEINLRLLIPAVENAVSGNSFRPGDVFRSRLGKSVEISNTDAEGRLILADAMALALEGSPDRMITLATLTGAARVALGPDLPPIYSTEPQFQEKVLKAGRRLGDPMWPMPFWERYESFLASDIADINHAASTPFAGSITAALFLKGFAGQVPYTHIDTFAWVPSPLPGRPKGGEVLCLRALTAVLMGEEG</sequence>
<dbReference type="InterPro" id="IPR011356">
    <property type="entry name" value="Leucine_aapep/pepB"/>
</dbReference>
<dbReference type="GO" id="GO:0005737">
    <property type="term" value="C:cytoplasm"/>
    <property type="evidence" value="ECO:0007669"/>
    <property type="project" value="InterPro"/>
</dbReference>
<evidence type="ECO:0000256" key="2">
    <source>
        <dbReference type="ARBA" id="ARBA00022438"/>
    </source>
</evidence>
<evidence type="ECO:0000313" key="8">
    <source>
        <dbReference type="Proteomes" id="UP001142610"/>
    </source>
</evidence>